<sequence length="520" mass="59038">MKALTFNIHLLEPLLVNDISGGDPNSAIGFEFIPGSVIRGALIGKYLQGKTKSSIDAEDTEFRELFFDGAVRFLNAYPSNKDYSRSLPTPFSWHVEKGDPDSIIYDFATEDYSDNGEHDLEKNWKIVSEPFCHLFEIDEEEGIILYQPSNQVQIHIFRANRQRETPGESTIFRYQALEAGQDFSSVILAENELCLEKIKNLLTEEVVFNFGKSHLAGYGHVKINNINSCDNWEEYSPVGNEENNTVVITLLSDTLIRDKNTGAYSTNLNFVLGMDSKSLKKAFVSTRIRGGFNNTWNLPLPQILAIRAGSVFVYEKSPELLDRLETLKIIGIGEKREEGYGRIAVNWHQVNGIKAEKWEFKESTLPYEIKDPDSLCLAKRIVSRMTKEKLDRDLIKAVNKLEITKESIPKKSQLSRMRVIVRRSLSEDDLSIVTGHLDKMKKTASDQFQNAQIERKSLEQWIKEFAANPQSVWDALQVNKNNLPSLGNIKSDLNDNLAREYTARLIDAVLYKASKEVNNG</sequence>
<organism evidence="1 2">
    <name type="scientific">Methanosarcina spelaei</name>
    <dbReference type="NCBI Taxonomy" id="1036679"/>
    <lineage>
        <taxon>Archaea</taxon>
        <taxon>Methanobacteriati</taxon>
        <taxon>Methanobacteriota</taxon>
        <taxon>Stenosarchaea group</taxon>
        <taxon>Methanomicrobia</taxon>
        <taxon>Methanosarcinales</taxon>
        <taxon>Methanosarcinaceae</taxon>
        <taxon>Methanosarcina</taxon>
    </lineage>
</organism>
<comment type="caution">
    <text evidence="1">The sequence shown here is derived from an EMBL/GenBank/DDBJ whole genome shotgun (WGS) entry which is preliminary data.</text>
</comment>
<keyword evidence="2" id="KW-1185">Reference proteome</keyword>
<evidence type="ECO:0000313" key="2">
    <source>
        <dbReference type="Proteomes" id="UP000218164"/>
    </source>
</evidence>
<proteinExistence type="predicted"/>
<name>A0A2A2HWT8_9EURY</name>
<accession>A0A2A2HWT8</accession>
<evidence type="ECO:0008006" key="3">
    <source>
        <dbReference type="Google" id="ProtNLM"/>
    </source>
</evidence>
<dbReference type="OrthoDB" id="132518at2157"/>
<dbReference type="RefSeq" id="WP_095643419.1">
    <property type="nucleotide sequence ID" value="NZ_LMVP01000054.1"/>
</dbReference>
<dbReference type="Proteomes" id="UP000218164">
    <property type="component" value="Unassembled WGS sequence"/>
</dbReference>
<dbReference type="AlphaFoldDB" id="A0A2A2HWT8"/>
<protein>
    <recommendedName>
        <fullName evidence="3">CRISPR-associated protein Csx10</fullName>
    </recommendedName>
</protein>
<dbReference type="EMBL" id="LMVP01000054">
    <property type="protein sequence ID" value="PAV13798.1"/>
    <property type="molecule type" value="Genomic_DNA"/>
</dbReference>
<gene>
    <name evidence="1" type="ORF">ASJ81_16400</name>
</gene>
<evidence type="ECO:0000313" key="1">
    <source>
        <dbReference type="EMBL" id="PAV13798.1"/>
    </source>
</evidence>
<reference evidence="1 2" key="1">
    <citation type="journal article" date="2017" name="BMC Genomics">
        <title>Genomic analysis of methanogenic archaea reveals a shift towards energy conservation.</title>
        <authorList>
            <person name="Gilmore S.P."/>
            <person name="Henske J.K."/>
            <person name="Sexton J.A."/>
            <person name="Solomon K.V."/>
            <person name="Seppala S."/>
            <person name="Yoo J.I."/>
            <person name="Huyett L.M."/>
            <person name="Pressman A."/>
            <person name="Cogan J.Z."/>
            <person name="Kivenson V."/>
            <person name="Peng X."/>
            <person name="Tan Y."/>
            <person name="Valentine D.L."/>
            <person name="O'Malley M.A."/>
        </authorList>
    </citation>
    <scope>NUCLEOTIDE SEQUENCE [LARGE SCALE GENOMIC DNA]</scope>
    <source>
        <strain evidence="1 2">MC-15</strain>
    </source>
</reference>